<keyword evidence="2" id="KW-1185">Reference proteome</keyword>
<evidence type="ECO:0000313" key="1">
    <source>
        <dbReference type="EMBL" id="MBA8805488.1"/>
    </source>
</evidence>
<sequence length="60" mass="6304">MIGRLDESSDELGHVLKILSGSPSGDVEDVLRVSRTCVNEAIGLLSGVITRIRLGDPDAA</sequence>
<comment type="caution">
    <text evidence="1">The sequence shown here is derived from an EMBL/GenBank/DDBJ whole genome shotgun (WGS) entry which is preliminary data.</text>
</comment>
<gene>
    <name evidence="1" type="ORF">FB382_003779</name>
</gene>
<dbReference type="Proteomes" id="UP000580910">
    <property type="component" value="Unassembled WGS sequence"/>
</dbReference>
<dbReference type="AlphaFoldDB" id="A0A7W3J377"/>
<proteinExistence type="predicted"/>
<dbReference type="EMBL" id="JACGXA010000001">
    <property type="protein sequence ID" value="MBA8805488.1"/>
    <property type="molecule type" value="Genomic_DNA"/>
</dbReference>
<accession>A0A7W3J377</accession>
<evidence type="ECO:0000313" key="2">
    <source>
        <dbReference type="Proteomes" id="UP000580910"/>
    </source>
</evidence>
<protein>
    <submittedName>
        <fullName evidence="1">Uncharacterized protein</fullName>
    </submittedName>
</protein>
<organism evidence="1 2">
    <name type="scientific">Nocardioides ginsengisegetis</name>
    <dbReference type="NCBI Taxonomy" id="661491"/>
    <lineage>
        <taxon>Bacteria</taxon>
        <taxon>Bacillati</taxon>
        <taxon>Actinomycetota</taxon>
        <taxon>Actinomycetes</taxon>
        <taxon>Propionibacteriales</taxon>
        <taxon>Nocardioidaceae</taxon>
        <taxon>Nocardioides</taxon>
    </lineage>
</organism>
<name>A0A7W3J377_9ACTN</name>
<dbReference type="RefSeq" id="WP_182541220.1">
    <property type="nucleotide sequence ID" value="NZ_JACGXA010000001.1"/>
</dbReference>
<reference evidence="1 2" key="1">
    <citation type="submission" date="2020-07" db="EMBL/GenBank/DDBJ databases">
        <title>Sequencing the genomes of 1000 actinobacteria strains.</title>
        <authorList>
            <person name="Klenk H.-P."/>
        </authorList>
    </citation>
    <scope>NUCLEOTIDE SEQUENCE [LARGE SCALE GENOMIC DNA]</scope>
    <source>
        <strain evidence="1 2">DSM 21349</strain>
    </source>
</reference>